<dbReference type="AlphaFoldDB" id="A0A9D1NMJ9"/>
<dbReference type="NCBIfam" id="TIGR01079">
    <property type="entry name" value="rplX_bact"/>
    <property type="match status" value="1"/>
</dbReference>
<evidence type="ECO:0000256" key="3">
    <source>
        <dbReference type="ARBA" id="ARBA00023274"/>
    </source>
</evidence>
<dbReference type="SUPFAM" id="SSF50104">
    <property type="entry name" value="Translation proteins SH3-like domain"/>
    <property type="match status" value="1"/>
</dbReference>
<dbReference type="GO" id="GO:0003735">
    <property type="term" value="F:structural constituent of ribosome"/>
    <property type="evidence" value="ECO:0007669"/>
    <property type="project" value="InterPro"/>
</dbReference>
<keyword evidence="3 5" id="KW-0687">Ribonucleoprotein</keyword>
<dbReference type="GO" id="GO:0006412">
    <property type="term" value="P:translation"/>
    <property type="evidence" value="ECO:0007669"/>
    <property type="project" value="UniProtKB-UniRule"/>
</dbReference>
<proteinExistence type="inferred from homology"/>
<dbReference type="InterPro" id="IPR008991">
    <property type="entry name" value="Translation_prot_SH3-like_sf"/>
</dbReference>
<comment type="function">
    <text evidence="5">One of the proteins that surrounds the polypeptide exit tunnel on the outside of the subunit.</text>
</comment>
<accession>A0A9D1NMJ9</accession>
<evidence type="ECO:0000313" key="8">
    <source>
        <dbReference type="Proteomes" id="UP000886845"/>
    </source>
</evidence>
<comment type="similarity">
    <text evidence="1 5">Belongs to the universal ribosomal protein uL24 family.</text>
</comment>
<gene>
    <name evidence="5 7" type="primary">rplX</name>
    <name evidence="7" type="ORF">IAC79_01910</name>
</gene>
<dbReference type="InterPro" id="IPR014722">
    <property type="entry name" value="Rib_uL2_dom2"/>
</dbReference>
<dbReference type="InterPro" id="IPR005824">
    <property type="entry name" value="KOW"/>
</dbReference>
<dbReference type="GO" id="GO:0019843">
    <property type="term" value="F:rRNA binding"/>
    <property type="evidence" value="ECO:0007669"/>
    <property type="project" value="UniProtKB-UniRule"/>
</dbReference>
<dbReference type="GO" id="GO:1990904">
    <property type="term" value="C:ribonucleoprotein complex"/>
    <property type="evidence" value="ECO:0007669"/>
    <property type="project" value="UniProtKB-KW"/>
</dbReference>
<dbReference type="SMART" id="SM00739">
    <property type="entry name" value="KOW"/>
    <property type="match status" value="1"/>
</dbReference>
<dbReference type="Proteomes" id="UP000886845">
    <property type="component" value="Unassembled WGS sequence"/>
</dbReference>
<dbReference type="HAMAP" id="MF_01326_B">
    <property type="entry name" value="Ribosomal_uL24_B"/>
    <property type="match status" value="1"/>
</dbReference>
<dbReference type="InterPro" id="IPR003256">
    <property type="entry name" value="Ribosomal_uL24"/>
</dbReference>
<dbReference type="InterPro" id="IPR057264">
    <property type="entry name" value="Ribosomal_uL24_C"/>
</dbReference>
<evidence type="ECO:0000256" key="5">
    <source>
        <dbReference type="HAMAP-Rule" id="MF_01326"/>
    </source>
</evidence>
<evidence type="ECO:0000256" key="1">
    <source>
        <dbReference type="ARBA" id="ARBA00010618"/>
    </source>
</evidence>
<reference evidence="7" key="2">
    <citation type="journal article" date="2021" name="PeerJ">
        <title>Extensive microbial diversity within the chicken gut microbiome revealed by metagenomics and culture.</title>
        <authorList>
            <person name="Gilroy R."/>
            <person name="Ravi A."/>
            <person name="Getino M."/>
            <person name="Pursley I."/>
            <person name="Horton D.L."/>
            <person name="Alikhan N.F."/>
            <person name="Baker D."/>
            <person name="Gharbi K."/>
            <person name="Hall N."/>
            <person name="Watson M."/>
            <person name="Adriaenssens E.M."/>
            <person name="Foster-Nyarko E."/>
            <person name="Jarju S."/>
            <person name="Secka A."/>
            <person name="Antonio M."/>
            <person name="Oren A."/>
            <person name="Chaudhuri R.R."/>
            <person name="La Ragione R."/>
            <person name="Hildebrand F."/>
            <person name="Pallen M.J."/>
        </authorList>
    </citation>
    <scope>NUCLEOTIDE SEQUENCE</scope>
    <source>
        <strain evidence="7">35461</strain>
    </source>
</reference>
<evidence type="ECO:0000259" key="6">
    <source>
        <dbReference type="SMART" id="SM00739"/>
    </source>
</evidence>
<dbReference type="InterPro" id="IPR041988">
    <property type="entry name" value="Ribosomal_uL24_KOW"/>
</dbReference>
<organism evidence="7 8">
    <name type="scientific">Candidatus Spyradenecus faecavium</name>
    <dbReference type="NCBI Taxonomy" id="2840947"/>
    <lineage>
        <taxon>Bacteria</taxon>
        <taxon>Pseudomonadati</taxon>
        <taxon>Lentisphaerota</taxon>
        <taxon>Lentisphaeria</taxon>
        <taxon>Lentisphaerales</taxon>
        <taxon>Lentisphaeraceae</taxon>
        <taxon>Lentisphaeraceae incertae sedis</taxon>
        <taxon>Candidatus Spyradenecus</taxon>
    </lineage>
</organism>
<dbReference type="GO" id="GO:0005840">
    <property type="term" value="C:ribosome"/>
    <property type="evidence" value="ECO:0007669"/>
    <property type="project" value="UniProtKB-KW"/>
</dbReference>
<evidence type="ECO:0000256" key="4">
    <source>
        <dbReference type="ARBA" id="ARBA00035206"/>
    </source>
</evidence>
<sequence length="104" mass="11203">MSIARIKKNDTVIAIAGADKGKTGKVLSVNPKQGTAIVEGLRKVKKTVRRTEQNEGGIIEVEAPIQLSNLMPYDADKQCGSRIARTQNGETKVRTLKVSGKALD</sequence>
<comment type="subunit">
    <text evidence="5">Part of the 50S ribosomal subunit.</text>
</comment>
<evidence type="ECO:0000256" key="2">
    <source>
        <dbReference type="ARBA" id="ARBA00022980"/>
    </source>
</evidence>
<dbReference type="Pfam" id="PF17136">
    <property type="entry name" value="ribosomal_L24"/>
    <property type="match status" value="1"/>
</dbReference>
<dbReference type="Gene3D" id="2.30.30.30">
    <property type="match status" value="1"/>
</dbReference>
<comment type="caution">
    <text evidence="7">The sequence shown here is derived from an EMBL/GenBank/DDBJ whole genome shotgun (WGS) entry which is preliminary data.</text>
</comment>
<evidence type="ECO:0000313" key="7">
    <source>
        <dbReference type="EMBL" id="HIV08856.1"/>
    </source>
</evidence>
<keyword evidence="5" id="KW-0699">rRNA-binding</keyword>
<dbReference type="PANTHER" id="PTHR12903">
    <property type="entry name" value="MITOCHONDRIAL RIBOSOMAL PROTEIN L24"/>
    <property type="match status" value="1"/>
</dbReference>
<dbReference type="Pfam" id="PF00467">
    <property type="entry name" value="KOW"/>
    <property type="match status" value="1"/>
</dbReference>
<comment type="function">
    <text evidence="5">One of two assembly initiator proteins, it binds directly to the 5'-end of the 23S rRNA, where it nucleates assembly of the 50S subunit.</text>
</comment>
<dbReference type="EMBL" id="DVOR01000061">
    <property type="protein sequence ID" value="HIV08856.1"/>
    <property type="molecule type" value="Genomic_DNA"/>
</dbReference>
<protein>
    <recommendedName>
        <fullName evidence="4 5">Large ribosomal subunit protein uL24</fullName>
    </recommendedName>
</protein>
<feature type="domain" description="KOW" evidence="6">
    <location>
        <begin position="5"/>
        <end position="32"/>
    </location>
</feature>
<name>A0A9D1NMJ9_9BACT</name>
<reference evidence="7" key="1">
    <citation type="submission" date="2020-10" db="EMBL/GenBank/DDBJ databases">
        <authorList>
            <person name="Gilroy R."/>
        </authorList>
    </citation>
    <scope>NUCLEOTIDE SEQUENCE</scope>
    <source>
        <strain evidence="7">35461</strain>
    </source>
</reference>
<keyword evidence="2 5" id="KW-0689">Ribosomal protein</keyword>
<keyword evidence="5" id="KW-0694">RNA-binding</keyword>
<dbReference type="CDD" id="cd06089">
    <property type="entry name" value="KOW_RPL26"/>
    <property type="match status" value="1"/>
</dbReference>